<dbReference type="Proteomes" id="UP001589568">
    <property type="component" value="Unassembled WGS sequence"/>
</dbReference>
<evidence type="ECO:0000313" key="3">
    <source>
        <dbReference type="Proteomes" id="UP001589568"/>
    </source>
</evidence>
<dbReference type="RefSeq" id="WP_345396253.1">
    <property type="nucleotide sequence ID" value="NZ_BAAAXS010000001.1"/>
</dbReference>
<dbReference type="InterPro" id="IPR004360">
    <property type="entry name" value="Glyas_Fos-R_dOase_dom"/>
</dbReference>
<protein>
    <submittedName>
        <fullName evidence="2">VOC family protein</fullName>
    </submittedName>
</protein>
<evidence type="ECO:0000313" key="2">
    <source>
        <dbReference type="EMBL" id="MFB9468810.1"/>
    </source>
</evidence>
<dbReference type="PANTHER" id="PTHR36437:SF2">
    <property type="entry name" value="GLYOXALASE_BLEOMYCIN RESISTANCE PROTEIN_DIOXYGENASE"/>
    <property type="match status" value="1"/>
</dbReference>
<dbReference type="InterPro" id="IPR029068">
    <property type="entry name" value="Glyas_Bleomycin-R_OHBP_Dase"/>
</dbReference>
<dbReference type="SUPFAM" id="SSF54593">
    <property type="entry name" value="Glyoxalase/Bleomycin resistance protein/Dihydroxybiphenyl dioxygenase"/>
    <property type="match status" value="1"/>
</dbReference>
<dbReference type="InterPro" id="IPR037523">
    <property type="entry name" value="VOC_core"/>
</dbReference>
<proteinExistence type="predicted"/>
<reference evidence="2 3" key="1">
    <citation type="submission" date="2024-09" db="EMBL/GenBank/DDBJ databases">
        <authorList>
            <person name="Sun Q."/>
            <person name="Mori K."/>
        </authorList>
    </citation>
    <scope>NUCLEOTIDE SEQUENCE [LARGE SCALE GENOMIC DNA]</scope>
    <source>
        <strain evidence="2 3">JCM 3324</strain>
    </source>
</reference>
<organism evidence="2 3">
    <name type="scientific">Nonomuraea salmonea</name>
    <dbReference type="NCBI Taxonomy" id="46181"/>
    <lineage>
        <taxon>Bacteria</taxon>
        <taxon>Bacillati</taxon>
        <taxon>Actinomycetota</taxon>
        <taxon>Actinomycetes</taxon>
        <taxon>Streptosporangiales</taxon>
        <taxon>Streptosporangiaceae</taxon>
        <taxon>Nonomuraea</taxon>
    </lineage>
</organism>
<feature type="domain" description="VOC" evidence="1">
    <location>
        <begin position="4"/>
        <end position="133"/>
    </location>
</feature>
<sequence>MTFALQYCHITVDDMNEAVAFYRDGLAFEVRSDVGDGGQRWVTLGDPVHGGPEIVLSSAYAGRSEAEGDALRELLVKGLLPMIVFSSDDIDADFERVRATGAEVLQEPIDRPYGVRDAAFRDPAGNTVRFHQPLKG</sequence>
<dbReference type="Pfam" id="PF00903">
    <property type="entry name" value="Glyoxalase"/>
    <property type="match status" value="1"/>
</dbReference>
<keyword evidence="3" id="KW-1185">Reference proteome</keyword>
<dbReference type="Gene3D" id="3.10.180.10">
    <property type="entry name" value="2,3-Dihydroxybiphenyl 1,2-Dioxygenase, domain 1"/>
    <property type="match status" value="1"/>
</dbReference>
<gene>
    <name evidence="2" type="ORF">ACFFR3_04790</name>
</gene>
<accession>A0ABV5NEU6</accession>
<dbReference type="PANTHER" id="PTHR36437">
    <property type="entry name" value="GLYOXALASE/BLEOMYCIN RESISTANCE PROTEIN/DIOXYGENASE"/>
    <property type="match status" value="1"/>
</dbReference>
<name>A0ABV5NEU6_9ACTN</name>
<evidence type="ECO:0000259" key="1">
    <source>
        <dbReference type="PROSITE" id="PS51819"/>
    </source>
</evidence>
<dbReference type="EMBL" id="JBHMCF010000003">
    <property type="protein sequence ID" value="MFB9468810.1"/>
    <property type="molecule type" value="Genomic_DNA"/>
</dbReference>
<comment type="caution">
    <text evidence="2">The sequence shown here is derived from an EMBL/GenBank/DDBJ whole genome shotgun (WGS) entry which is preliminary data.</text>
</comment>
<dbReference type="PROSITE" id="PS51819">
    <property type="entry name" value="VOC"/>
    <property type="match status" value="1"/>
</dbReference>